<accession>A0ABS9URS9</accession>
<dbReference type="Proteomes" id="UP001165488">
    <property type="component" value="Unassembled WGS sequence"/>
</dbReference>
<dbReference type="EMBL" id="JAKZGS010000013">
    <property type="protein sequence ID" value="MCH7399223.1"/>
    <property type="molecule type" value="Genomic_DNA"/>
</dbReference>
<feature type="signal peptide" evidence="1">
    <location>
        <begin position="1"/>
        <end position="19"/>
    </location>
</feature>
<gene>
    <name evidence="2" type="ORF">MM236_14555</name>
</gene>
<sequence length="160" mass="17146">MKKILLLLFTLVFAFSVQAQQTAGYTEGLLSFGNGEFFQNGMRIKMADAIRITQVNEEANELVRKARTNKVVGDIMGYSGSFAIGWGIGGAIAGAPIEWGWIGAGAGLIGLDLLFQNSFSKKAQLATEVFNANMPYGSMKTPVELAIGVQKNGFGLALNF</sequence>
<protein>
    <submittedName>
        <fullName evidence="2">Uncharacterized protein</fullName>
    </submittedName>
</protein>
<comment type="caution">
    <text evidence="2">The sequence shown here is derived from an EMBL/GenBank/DDBJ whole genome shotgun (WGS) entry which is preliminary data.</text>
</comment>
<evidence type="ECO:0000313" key="3">
    <source>
        <dbReference type="Proteomes" id="UP001165488"/>
    </source>
</evidence>
<name>A0ABS9URS9_9BACT</name>
<keyword evidence="1" id="KW-0732">Signal</keyword>
<dbReference type="RefSeq" id="WP_241275725.1">
    <property type="nucleotide sequence ID" value="NZ_JAKZGS010000013.1"/>
</dbReference>
<reference evidence="2" key="1">
    <citation type="submission" date="2022-03" db="EMBL/GenBank/DDBJ databases">
        <title>De novo assembled genomes of Belliella spp. (Cyclobacteriaceae) strains.</title>
        <authorList>
            <person name="Szabo A."/>
            <person name="Korponai K."/>
            <person name="Felfoldi T."/>
        </authorList>
    </citation>
    <scope>NUCLEOTIDE SEQUENCE</scope>
    <source>
        <strain evidence="2">DSM 107340</strain>
    </source>
</reference>
<feature type="chain" id="PRO_5045838092" evidence="1">
    <location>
        <begin position="20"/>
        <end position="160"/>
    </location>
</feature>
<keyword evidence="3" id="KW-1185">Reference proteome</keyword>
<proteinExistence type="predicted"/>
<organism evidence="2 3">
    <name type="scientific">Belliella calami</name>
    <dbReference type="NCBI Taxonomy" id="2923436"/>
    <lineage>
        <taxon>Bacteria</taxon>
        <taxon>Pseudomonadati</taxon>
        <taxon>Bacteroidota</taxon>
        <taxon>Cytophagia</taxon>
        <taxon>Cytophagales</taxon>
        <taxon>Cyclobacteriaceae</taxon>
        <taxon>Belliella</taxon>
    </lineage>
</organism>
<evidence type="ECO:0000313" key="2">
    <source>
        <dbReference type="EMBL" id="MCH7399223.1"/>
    </source>
</evidence>
<evidence type="ECO:0000256" key="1">
    <source>
        <dbReference type="SAM" id="SignalP"/>
    </source>
</evidence>